<feature type="chain" id="PRO_5032455577" evidence="2">
    <location>
        <begin position="17"/>
        <end position="413"/>
    </location>
</feature>
<dbReference type="AlphaFoldDB" id="A0A813M3D8"/>
<comment type="caution">
    <text evidence="3">The sequence shown here is derived from an EMBL/GenBank/DDBJ whole genome shotgun (WGS) entry which is preliminary data.</text>
</comment>
<proteinExistence type="predicted"/>
<name>A0A813M3D8_9BILA</name>
<feature type="signal peptide" evidence="2">
    <location>
        <begin position="1"/>
        <end position="16"/>
    </location>
</feature>
<reference evidence="3" key="1">
    <citation type="submission" date="2021-02" db="EMBL/GenBank/DDBJ databases">
        <authorList>
            <person name="Nowell W R."/>
        </authorList>
    </citation>
    <scope>NUCLEOTIDE SEQUENCE</scope>
    <source>
        <strain evidence="3">Ploen Becks lab</strain>
    </source>
</reference>
<dbReference type="OrthoDB" id="10494232at2759"/>
<sequence>MKIFLILYTLIKLSFQENTPIKFYNITTGITGEIGTLQNDDEFIMKPPFYVVPIQPDDIDSFNKLIRVDLDTGGIYLLKSDLTDQIKFSALSINQGSAMTVILNPLILPKITHCFNLYNNLKSDRTVSDVDKCVEIDSKIFQNSTCESKQEIELGIKCLNEPQLVPNEKNYKVSEVSLRKNLNGLYFLNFKCEIHHDWLISLNILDERINLEIYNENLLALFNLDCNLTQVTASTTTMLNSVIQINKFSFNLKLYTIVLISLVSSLIGFLLVLGNLLVRKINLKREGEEDVKNYPFKSSILSVNTIDTRTSVLIDYFDQSNTAIMDTNKLILDEKNLNSKLQYSTGYLSQMGINVTEDLKDLKDLDEKCVNLGRVSQDEVCDLTVKKWCNLLDWKVDYASYSNVFDDLAKFNK</sequence>
<dbReference type="EMBL" id="CAJNOC010000037">
    <property type="protein sequence ID" value="CAF0708844.1"/>
    <property type="molecule type" value="Genomic_DNA"/>
</dbReference>
<accession>A0A813M3D8</accession>
<keyword evidence="4" id="KW-1185">Reference proteome</keyword>
<keyword evidence="1" id="KW-1133">Transmembrane helix</keyword>
<keyword evidence="1" id="KW-0472">Membrane</keyword>
<evidence type="ECO:0000313" key="4">
    <source>
        <dbReference type="Proteomes" id="UP000663879"/>
    </source>
</evidence>
<evidence type="ECO:0000256" key="1">
    <source>
        <dbReference type="SAM" id="Phobius"/>
    </source>
</evidence>
<keyword evidence="1" id="KW-0812">Transmembrane</keyword>
<dbReference type="Proteomes" id="UP000663879">
    <property type="component" value="Unassembled WGS sequence"/>
</dbReference>
<evidence type="ECO:0000313" key="3">
    <source>
        <dbReference type="EMBL" id="CAF0708844.1"/>
    </source>
</evidence>
<organism evidence="3 4">
    <name type="scientific">Brachionus calyciflorus</name>
    <dbReference type="NCBI Taxonomy" id="104777"/>
    <lineage>
        <taxon>Eukaryota</taxon>
        <taxon>Metazoa</taxon>
        <taxon>Spiralia</taxon>
        <taxon>Gnathifera</taxon>
        <taxon>Rotifera</taxon>
        <taxon>Eurotatoria</taxon>
        <taxon>Monogononta</taxon>
        <taxon>Pseudotrocha</taxon>
        <taxon>Ploima</taxon>
        <taxon>Brachionidae</taxon>
        <taxon>Brachionus</taxon>
    </lineage>
</organism>
<feature type="transmembrane region" description="Helical" evidence="1">
    <location>
        <begin position="254"/>
        <end position="278"/>
    </location>
</feature>
<evidence type="ECO:0000256" key="2">
    <source>
        <dbReference type="SAM" id="SignalP"/>
    </source>
</evidence>
<gene>
    <name evidence="3" type="ORF">OXX778_LOCUS687</name>
</gene>
<protein>
    <submittedName>
        <fullName evidence="3">Uncharacterized protein</fullName>
    </submittedName>
</protein>
<keyword evidence="2" id="KW-0732">Signal</keyword>